<reference evidence="3 4" key="1">
    <citation type="journal article" date="2009" name="Nat. Genet.">
        <title>The genome of the cucumber, Cucumis sativus L.</title>
        <authorList>
            <person name="Huang S."/>
            <person name="Li R."/>
            <person name="Zhang Z."/>
            <person name="Li L."/>
            <person name="Gu X."/>
            <person name="Fan W."/>
            <person name="Lucas W.J."/>
            <person name="Wang X."/>
            <person name="Xie B."/>
            <person name="Ni P."/>
            <person name="Ren Y."/>
            <person name="Zhu H."/>
            <person name="Li J."/>
            <person name="Lin K."/>
            <person name="Jin W."/>
            <person name="Fei Z."/>
            <person name="Li G."/>
            <person name="Staub J."/>
            <person name="Kilian A."/>
            <person name="van der Vossen E.A."/>
            <person name="Wu Y."/>
            <person name="Guo J."/>
            <person name="He J."/>
            <person name="Jia Z."/>
            <person name="Ren Y."/>
            <person name="Tian G."/>
            <person name="Lu Y."/>
            <person name="Ruan J."/>
            <person name="Qian W."/>
            <person name="Wang M."/>
            <person name="Huang Q."/>
            <person name="Li B."/>
            <person name="Xuan Z."/>
            <person name="Cao J."/>
            <person name="Asan"/>
            <person name="Wu Z."/>
            <person name="Zhang J."/>
            <person name="Cai Q."/>
            <person name="Bai Y."/>
            <person name="Zhao B."/>
            <person name="Han Y."/>
            <person name="Li Y."/>
            <person name="Li X."/>
            <person name="Wang S."/>
            <person name="Shi Q."/>
            <person name="Liu S."/>
            <person name="Cho W.K."/>
            <person name="Kim J.Y."/>
            <person name="Xu Y."/>
            <person name="Heller-Uszynska K."/>
            <person name="Miao H."/>
            <person name="Cheng Z."/>
            <person name="Zhang S."/>
            <person name="Wu J."/>
            <person name="Yang Y."/>
            <person name="Kang H."/>
            <person name="Li M."/>
            <person name="Liang H."/>
            <person name="Ren X."/>
            <person name="Shi Z."/>
            <person name="Wen M."/>
            <person name="Jian M."/>
            <person name="Yang H."/>
            <person name="Zhang G."/>
            <person name="Yang Z."/>
            <person name="Chen R."/>
            <person name="Liu S."/>
            <person name="Li J."/>
            <person name="Ma L."/>
            <person name="Liu H."/>
            <person name="Zhou Y."/>
            <person name="Zhao J."/>
            <person name="Fang X."/>
            <person name="Li G."/>
            <person name="Fang L."/>
            <person name="Li Y."/>
            <person name="Liu D."/>
            <person name="Zheng H."/>
            <person name="Zhang Y."/>
            <person name="Qin N."/>
            <person name="Li Z."/>
            <person name="Yang G."/>
            <person name="Yang S."/>
            <person name="Bolund L."/>
            <person name="Kristiansen K."/>
            <person name="Zheng H."/>
            <person name="Li S."/>
            <person name="Zhang X."/>
            <person name="Yang H."/>
            <person name="Wang J."/>
            <person name="Sun R."/>
            <person name="Zhang B."/>
            <person name="Jiang S."/>
            <person name="Wang J."/>
            <person name="Du Y."/>
            <person name="Li S."/>
        </authorList>
    </citation>
    <scope>NUCLEOTIDE SEQUENCE [LARGE SCALE GENOMIC DNA]</scope>
    <source>
        <strain evidence="4">cv. 9930</strain>
    </source>
</reference>
<dbReference type="InterPro" id="IPR000719">
    <property type="entry name" value="Prot_kinase_dom"/>
</dbReference>
<sequence length="330" mass="36430">MLKLILPLASATLFLLLLITIFLLRLKLSKNHDIEKSSTTRNNNNTKTDHTPPPPPPELTTFEGGEDLTIDEILEAPGEVIGKSHYGTLYKAVLQTTQTIRLLRFLRPAAAGCDDQHDLVRLLGSVRHPNLVPLLGFYAGGRGEKLLVHPFYEHGNLAEFITDKESKNGVVICKIAIGIARALHHLHNGLQKPIPHGNLNSKNVLLDQNFHPHVSDFGLHLLLNSPATRQMLQLSASSGYKAPELINMTDADELTDVYSYGKILLELLMSSKDPTVRNPAATGDSGVSQEPILQCLVQIGEDCCRSSPNLRPDFREVIAKIEEIGRIEMN</sequence>
<dbReference type="EMBL" id="CM002926">
    <property type="protein sequence ID" value="KGN50315.1"/>
    <property type="molecule type" value="Genomic_DNA"/>
</dbReference>
<reference evidence="3 4" key="3">
    <citation type="journal article" date="2010" name="BMC Genomics">
        <title>Transcriptome sequencing and comparative analysis of cucumber flowers with different sex types.</title>
        <authorList>
            <person name="Guo S."/>
            <person name="Zheng Y."/>
            <person name="Joung J.G."/>
            <person name="Liu S."/>
            <person name="Zhang Z."/>
            <person name="Crasta O.R."/>
            <person name="Sobral B.W."/>
            <person name="Xu Y."/>
            <person name="Huang S."/>
            <person name="Fei Z."/>
        </authorList>
    </citation>
    <scope>NUCLEOTIDE SEQUENCE [LARGE SCALE GENOMIC DNA]</scope>
    <source>
        <strain evidence="4">cv. 9930</strain>
    </source>
</reference>
<evidence type="ECO:0000313" key="3">
    <source>
        <dbReference type="EMBL" id="KGN50315.1"/>
    </source>
</evidence>
<dbReference type="Pfam" id="PF07714">
    <property type="entry name" value="PK_Tyr_Ser-Thr"/>
    <property type="match status" value="1"/>
</dbReference>
<dbReference type="InterPro" id="IPR052451">
    <property type="entry name" value="Ser/Thr_kinase-like"/>
</dbReference>
<dbReference type="SUPFAM" id="SSF56112">
    <property type="entry name" value="Protein kinase-like (PK-like)"/>
    <property type="match status" value="1"/>
</dbReference>
<gene>
    <name evidence="3" type="ORF">Csa_5G167070</name>
</gene>
<dbReference type="PANTHER" id="PTHR48008:SF13">
    <property type="entry name" value="PROTEIN KINASE SUPERFAMILY PROTEIN"/>
    <property type="match status" value="1"/>
</dbReference>
<accession>A0A0A0KKU6</accession>
<dbReference type="InterPro" id="IPR011009">
    <property type="entry name" value="Kinase-like_dom_sf"/>
</dbReference>
<evidence type="ECO:0000259" key="2">
    <source>
        <dbReference type="PROSITE" id="PS50011"/>
    </source>
</evidence>
<name>A0A0A0KKU6_CUCSA</name>
<dbReference type="GO" id="GO:0004672">
    <property type="term" value="F:protein kinase activity"/>
    <property type="evidence" value="ECO:0007669"/>
    <property type="project" value="InterPro"/>
</dbReference>
<dbReference type="GO" id="GO:0005524">
    <property type="term" value="F:ATP binding"/>
    <property type="evidence" value="ECO:0007669"/>
    <property type="project" value="InterPro"/>
</dbReference>
<dbReference type="PANTHER" id="PTHR48008">
    <property type="entry name" value="LEUCINE-RICH REPEAT RECEPTOR-LIKE PROTEIN KINASE IMK3-RELATED"/>
    <property type="match status" value="1"/>
</dbReference>
<feature type="region of interest" description="Disordered" evidence="1">
    <location>
        <begin position="35"/>
        <end position="57"/>
    </location>
</feature>
<organism evidence="3 4">
    <name type="scientific">Cucumis sativus</name>
    <name type="common">Cucumber</name>
    <dbReference type="NCBI Taxonomy" id="3659"/>
    <lineage>
        <taxon>Eukaryota</taxon>
        <taxon>Viridiplantae</taxon>
        <taxon>Streptophyta</taxon>
        <taxon>Embryophyta</taxon>
        <taxon>Tracheophyta</taxon>
        <taxon>Spermatophyta</taxon>
        <taxon>Magnoliopsida</taxon>
        <taxon>eudicotyledons</taxon>
        <taxon>Gunneridae</taxon>
        <taxon>Pentapetalae</taxon>
        <taxon>rosids</taxon>
        <taxon>fabids</taxon>
        <taxon>Cucurbitales</taxon>
        <taxon>Cucurbitaceae</taxon>
        <taxon>Benincaseae</taxon>
        <taxon>Cucumis</taxon>
    </lineage>
</organism>
<dbReference type="OrthoDB" id="346907at2759"/>
<dbReference type="InterPro" id="IPR001245">
    <property type="entry name" value="Ser-Thr/Tyr_kinase_cat_dom"/>
</dbReference>
<dbReference type="Proteomes" id="UP000029981">
    <property type="component" value="Chromosome 5"/>
</dbReference>
<dbReference type="OMA" id="ICKIAIG"/>
<dbReference type="PROSITE" id="PS50011">
    <property type="entry name" value="PROTEIN_KINASE_DOM"/>
    <property type="match status" value="1"/>
</dbReference>
<protein>
    <recommendedName>
        <fullName evidence="2">Protein kinase domain-containing protein</fullName>
    </recommendedName>
</protein>
<dbReference type="AlphaFoldDB" id="A0A0A0KKU6"/>
<keyword evidence="4" id="KW-1185">Reference proteome</keyword>
<reference evidence="3 4" key="4">
    <citation type="journal article" date="2011" name="BMC Genomics">
        <title>RNA-Seq improves annotation of protein-coding genes in the cucumber genome.</title>
        <authorList>
            <person name="Li Z."/>
            <person name="Zhang Z."/>
            <person name="Yan P."/>
            <person name="Huang S."/>
            <person name="Fei Z."/>
            <person name="Lin K."/>
        </authorList>
    </citation>
    <scope>NUCLEOTIDE SEQUENCE [LARGE SCALE GENOMIC DNA]</scope>
    <source>
        <strain evidence="4">cv. 9930</strain>
    </source>
</reference>
<feature type="domain" description="Protein kinase" evidence="2">
    <location>
        <begin position="75"/>
        <end position="324"/>
    </location>
</feature>
<reference evidence="3 4" key="2">
    <citation type="journal article" date="2009" name="PLoS ONE">
        <title>An integrated genetic and cytogenetic map of the cucumber genome.</title>
        <authorList>
            <person name="Ren Y."/>
            <person name="Zhang Z."/>
            <person name="Liu J."/>
            <person name="Staub J.E."/>
            <person name="Han Y."/>
            <person name="Cheng Z."/>
            <person name="Li X."/>
            <person name="Lu J."/>
            <person name="Miao H."/>
            <person name="Kang H."/>
            <person name="Xie B."/>
            <person name="Gu X."/>
            <person name="Wang X."/>
            <person name="Du Y."/>
            <person name="Jin W."/>
            <person name="Huang S."/>
        </authorList>
    </citation>
    <scope>NUCLEOTIDE SEQUENCE [LARGE SCALE GENOMIC DNA]</scope>
    <source>
        <strain evidence="4">cv. 9930</strain>
    </source>
</reference>
<proteinExistence type="predicted"/>
<evidence type="ECO:0000256" key="1">
    <source>
        <dbReference type="SAM" id="MobiDB-lite"/>
    </source>
</evidence>
<dbReference type="Gramene" id="KGN50315">
    <property type="protein sequence ID" value="KGN50315"/>
    <property type="gene ID" value="Csa_5G167070"/>
</dbReference>
<dbReference type="KEGG" id="csv:101217438"/>
<dbReference type="Gene3D" id="1.10.510.10">
    <property type="entry name" value="Transferase(Phosphotransferase) domain 1"/>
    <property type="match status" value="1"/>
</dbReference>
<dbReference type="eggNOG" id="KOG1187">
    <property type="taxonomic scope" value="Eukaryota"/>
</dbReference>
<evidence type="ECO:0000313" key="4">
    <source>
        <dbReference type="Proteomes" id="UP000029981"/>
    </source>
</evidence>